<reference evidence="1 2" key="1">
    <citation type="submission" date="2016-10" db="EMBL/GenBank/DDBJ databases">
        <authorList>
            <person name="de Groot N.N."/>
        </authorList>
    </citation>
    <scope>NUCLEOTIDE SEQUENCE [LARGE SCALE GENOMIC DNA]</scope>
    <source>
        <strain evidence="1 2">KH1P1</strain>
    </source>
</reference>
<protein>
    <submittedName>
        <fullName evidence="1">Uncharacterized protein</fullName>
    </submittedName>
</protein>
<organism evidence="1 2">
    <name type="scientific">[Clostridium] aminophilum</name>
    <dbReference type="NCBI Taxonomy" id="1526"/>
    <lineage>
        <taxon>Bacteria</taxon>
        <taxon>Bacillati</taxon>
        <taxon>Bacillota</taxon>
        <taxon>Clostridia</taxon>
        <taxon>Lachnospirales</taxon>
        <taxon>Lachnospiraceae</taxon>
    </lineage>
</organism>
<sequence>MLKTIRILLEYNTYCLWLYDETGEIIDNDNPPEWADDEKLSELFNAVSDIYDTFFEDTEKEFSFHGCSDLDTKRRFIQAIKDAVDYLEKKNNGKYYIQNDIDLNNL</sequence>
<keyword evidence="2" id="KW-1185">Reference proteome</keyword>
<name>A0A1I0GER7_9FIRM</name>
<dbReference type="AlphaFoldDB" id="A0A1I0GER7"/>
<dbReference type="OrthoDB" id="1150977at2"/>
<dbReference type="RefSeq" id="WP_074649870.1">
    <property type="nucleotide sequence ID" value="NZ_FOIL01000033.1"/>
</dbReference>
<proteinExistence type="predicted"/>
<evidence type="ECO:0000313" key="1">
    <source>
        <dbReference type="EMBL" id="SET69337.1"/>
    </source>
</evidence>
<evidence type="ECO:0000313" key="2">
    <source>
        <dbReference type="Proteomes" id="UP000199820"/>
    </source>
</evidence>
<accession>A0A1I0GER7</accession>
<dbReference type="EMBL" id="FOIL01000033">
    <property type="protein sequence ID" value="SET69337.1"/>
    <property type="molecule type" value="Genomic_DNA"/>
</dbReference>
<gene>
    <name evidence="1" type="ORF">SAMN04487771_10338</name>
</gene>
<dbReference type="Proteomes" id="UP000199820">
    <property type="component" value="Unassembled WGS sequence"/>
</dbReference>